<dbReference type="Gene3D" id="3.40.630.10">
    <property type="entry name" value="Zn peptidases"/>
    <property type="match status" value="1"/>
</dbReference>
<feature type="domain" description="Peptidase M20 dimerisation" evidence="5">
    <location>
        <begin position="203"/>
        <end position="304"/>
    </location>
</feature>
<dbReference type="Pfam" id="PF01546">
    <property type="entry name" value="Peptidase_M20"/>
    <property type="match status" value="1"/>
</dbReference>
<dbReference type="NCBIfam" id="TIGR01882">
    <property type="entry name" value="peptidase-T"/>
    <property type="match status" value="1"/>
</dbReference>
<evidence type="ECO:0000256" key="4">
    <source>
        <dbReference type="PIRSR" id="PIRSR037215-2"/>
    </source>
</evidence>
<feature type="binding site" evidence="4">
    <location>
        <position position="194"/>
    </location>
    <ligand>
        <name>Zn(2+)</name>
        <dbReference type="ChEBI" id="CHEBI:29105"/>
        <label>1</label>
    </ligand>
</feature>
<organism evidence="6 7">
    <name type="scientific">Candidatus Acutalibacter ornithocaccae</name>
    <dbReference type="NCBI Taxonomy" id="2838416"/>
    <lineage>
        <taxon>Bacteria</taxon>
        <taxon>Bacillati</taxon>
        <taxon>Bacillota</taxon>
        <taxon>Clostridia</taxon>
        <taxon>Eubacteriales</taxon>
        <taxon>Acutalibacteraceae</taxon>
        <taxon>Acutalibacter</taxon>
    </lineage>
</organism>
<keyword evidence="4" id="KW-0479">Metal-binding</keyword>
<dbReference type="InterPro" id="IPR002933">
    <property type="entry name" value="Peptidase_M20"/>
</dbReference>
<dbReference type="SUPFAM" id="SSF53187">
    <property type="entry name" value="Zn-dependent exopeptidases"/>
    <property type="match status" value="1"/>
</dbReference>
<dbReference type="Pfam" id="PF07687">
    <property type="entry name" value="M20_dimer"/>
    <property type="match status" value="1"/>
</dbReference>
<dbReference type="PANTHER" id="PTHR42994">
    <property type="entry name" value="PEPTIDASE T"/>
    <property type="match status" value="1"/>
</dbReference>
<dbReference type="GO" id="GO:0045148">
    <property type="term" value="F:tripeptide aminopeptidase activity"/>
    <property type="evidence" value="ECO:0007669"/>
    <property type="project" value="UniProtKB-UniRule"/>
</dbReference>
<accession>A0A9D2LW45</accession>
<dbReference type="PIRSF" id="PIRSF037215">
    <property type="entry name" value="Peptidase_M20B"/>
    <property type="match status" value="1"/>
</dbReference>
<dbReference type="SUPFAM" id="SSF55031">
    <property type="entry name" value="Bacterial exopeptidase dimerisation domain"/>
    <property type="match status" value="1"/>
</dbReference>
<name>A0A9D2LW45_9FIRM</name>
<dbReference type="Gene3D" id="3.30.70.360">
    <property type="match status" value="1"/>
</dbReference>
<feature type="binding site" evidence="4">
    <location>
        <position position="376"/>
    </location>
    <ligand>
        <name>Zn(2+)</name>
        <dbReference type="ChEBI" id="CHEBI:29105"/>
        <label>2</label>
    </ligand>
</feature>
<keyword evidence="6" id="KW-0645">Protease</keyword>
<dbReference type="GO" id="GO:0008270">
    <property type="term" value="F:zinc ion binding"/>
    <property type="evidence" value="ECO:0007669"/>
    <property type="project" value="InterPro"/>
</dbReference>
<feature type="binding site" evidence="4">
    <location>
        <position position="138"/>
    </location>
    <ligand>
        <name>Zn(2+)</name>
        <dbReference type="ChEBI" id="CHEBI:29105"/>
        <label>2</label>
    </ligand>
</feature>
<keyword evidence="6" id="KW-0378">Hydrolase</keyword>
<feature type="binding site" evidence="4">
    <location>
        <position position="172"/>
    </location>
    <ligand>
        <name>Zn(2+)</name>
        <dbReference type="ChEBI" id="CHEBI:29105"/>
        <label>2</label>
    </ligand>
</feature>
<feature type="active site" description="Proton acceptor" evidence="3">
    <location>
        <position position="171"/>
    </location>
</feature>
<dbReference type="CDD" id="cd03892">
    <property type="entry name" value="M20_peptT"/>
    <property type="match status" value="1"/>
</dbReference>
<dbReference type="GO" id="GO:0006518">
    <property type="term" value="P:peptide metabolic process"/>
    <property type="evidence" value="ECO:0007669"/>
    <property type="project" value="InterPro"/>
</dbReference>
<feature type="binding site" evidence="4">
    <location>
        <position position="76"/>
    </location>
    <ligand>
        <name>Zn(2+)</name>
        <dbReference type="ChEBI" id="CHEBI:29105"/>
        <label>1</label>
    </ligand>
</feature>
<reference evidence="6" key="2">
    <citation type="submission" date="2021-04" db="EMBL/GenBank/DDBJ databases">
        <authorList>
            <person name="Gilroy R."/>
        </authorList>
    </citation>
    <scope>NUCLEOTIDE SEQUENCE</scope>
    <source>
        <strain evidence="6">ChiBcolR8-3208</strain>
    </source>
</reference>
<keyword evidence="1 4" id="KW-0862">Zinc</keyword>
<dbReference type="Proteomes" id="UP000824214">
    <property type="component" value="Unassembled WGS sequence"/>
</dbReference>
<dbReference type="AlphaFoldDB" id="A0A9D2LW45"/>
<evidence type="ECO:0000313" key="7">
    <source>
        <dbReference type="Proteomes" id="UP000824214"/>
    </source>
</evidence>
<evidence type="ECO:0000259" key="5">
    <source>
        <dbReference type="Pfam" id="PF07687"/>
    </source>
</evidence>
<dbReference type="GO" id="GO:0005829">
    <property type="term" value="C:cytosol"/>
    <property type="evidence" value="ECO:0007669"/>
    <property type="project" value="TreeGrafter"/>
</dbReference>
<protein>
    <recommendedName>
        <fullName evidence="2">Peptidase T</fullName>
        <ecNumber evidence="2">3.4.11.4</ecNumber>
    </recommendedName>
</protein>
<dbReference type="InterPro" id="IPR036264">
    <property type="entry name" value="Bact_exopeptidase_dim_dom"/>
</dbReference>
<evidence type="ECO:0000256" key="3">
    <source>
        <dbReference type="PIRSR" id="PIRSR037215-1"/>
    </source>
</evidence>
<dbReference type="GO" id="GO:0006508">
    <property type="term" value="P:proteolysis"/>
    <property type="evidence" value="ECO:0007669"/>
    <property type="project" value="UniProtKB-UniRule"/>
</dbReference>
<dbReference type="NCBIfam" id="NF003976">
    <property type="entry name" value="PRK05469.1"/>
    <property type="match status" value="1"/>
</dbReference>
<keyword evidence="6" id="KW-0031">Aminopeptidase</keyword>
<comment type="caution">
    <text evidence="6">The sequence shown here is derived from an EMBL/GenBank/DDBJ whole genome shotgun (WGS) entry which is preliminary data.</text>
</comment>
<feature type="binding site" evidence="4">
    <location>
        <position position="138"/>
    </location>
    <ligand>
        <name>Zn(2+)</name>
        <dbReference type="ChEBI" id="CHEBI:29105"/>
        <label>1</label>
    </ligand>
</feature>
<evidence type="ECO:0000256" key="1">
    <source>
        <dbReference type="ARBA" id="ARBA00022833"/>
    </source>
</evidence>
<dbReference type="PANTHER" id="PTHR42994:SF1">
    <property type="entry name" value="PEPTIDASE T"/>
    <property type="match status" value="1"/>
</dbReference>
<proteinExistence type="predicted"/>
<dbReference type="NCBIfam" id="NF009920">
    <property type="entry name" value="PRK13381.1"/>
    <property type="match status" value="1"/>
</dbReference>
<evidence type="ECO:0000313" key="6">
    <source>
        <dbReference type="EMBL" id="HJB36810.1"/>
    </source>
</evidence>
<dbReference type="EC" id="3.4.11.4" evidence="2"/>
<dbReference type="InterPro" id="IPR010161">
    <property type="entry name" value="Peptidase_M20B"/>
</dbReference>
<dbReference type="EMBL" id="DWXZ01000032">
    <property type="protein sequence ID" value="HJB36810.1"/>
    <property type="molecule type" value="Genomic_DNA"/>
</dbReference>
<gene>
    <name evidence="6" type="primary">pepT</name>
    <name evidence="6" type="ORF">H9942_01920</name>
</gene>
<sequence length="402" mass="43133">MSVKDVFLDLVSYPTASDETTGTTPSTPGQKVLGAHIVEHMKSIGIADARMDEMGYVYGTIPATAERGTTVGFIAHMDTYGGVSGENIHPQVIENYDGGAIALGGSCLSLSPAAEPALLGHVGKTLITTDGTTLLGGDDKAGVAEILVAAEEILRENKPHGTVKIGFTPDEEIGEGADHFDVEGFGCDYAYTVDGGQLGGLDYETFNAASAVVEVEGVSTHTGGAKGKMVNSMGVAMEFCALLPKGQVPELTESREGFIHLDAIHGNVEHTVMQFLIRDHDKELFRQKKELMEKAAAYINAKYPTQPLALTLKDSYYNMREMIEPRMEIVENMERAMKENGVEPHSEPVRGGTDGARLSFMGLPCPNICTGGANAHGKTEYVVLEDMEKIKDIIKTAIYNVE</sequence>
<evidence type="ECO:0000256" key="2">
    <source>
        <dbReference type="NCBIfam" id="TIGR01882"/>
    </source>
</evidence>
<dbReference type="InterPro" id="IPR011650">
    <property type="entry name" value="Peptidase_M20_dimer"/>
</dbReference>
<comment type="cofactor">
    <cofactor evidence="4">
        <name>Zn(2+)</name>
        <dbReference type="ChEBI" id="CHEBI:29105"/>
    </cofactor>
    <text evidence="4">Binds 2 Zn(2+) ions per subunit.</text>
</comment>
<feature type="active site" evidence="3">
    <location>
        <position position="78"/>
    </location>
</feature>
<reference evidence="6" key="1">
    <citation type="journal article" date="2021" name="PeerJ">
        <title>Extensive microbial diversity within the chicken gut microbiome revealed by metagenomics and culture.</title>
        <authorList>
            <person name="Gilroy R."/>
            <person name="Ravi A."/>
            <person name="Getino M."/>
            <person name="Pursley I."/>
            <person name="Horton D.L."/>
            <person name="Alikhan N.F."/>
            <person name="Baker D."/>
            <person name="Gharbi K."/>
            <person name="Hall N."/>
            <person name="Watson M."/>
            <person name="Adriaenssens E.M."/>
            <person name="Foster-Nyarko E."/>
            <person name="Jarju S."/>
            <person name="Secka A."/>
            <person name="Antonio M."/>
            <person name="Oren A."/>
            <person name="Chaudhuri R.R."/>
            <person name="La Ragione R."/>
            <person name="Hildebrand F."/>
            <person name="Pallen M.J."/>
        </authorList>
    </citation>
    <scope>NUCLEOTIDE SEQUENCE</scope>
    <source>
        <strain evidence="6">ChiBcolR8-3208</strain>
    </source>
</reference>